<dbReference type="PANTHER" id="PTHR13563">
    <property type="entry name" value="TRNA (GUANINE-9-) METHYLTRANSFERASE"/>
    <property type="match status" value="1"/>
</dbReference>
<dbReference type="GO" id="GO:0002939">
    <property type="term" value="P:tRNA N1-guanine methylation"/>
    <property type="evidence" value="ECO:0007669"/>
    <property type="project" value="TreeGrafter"/>
</dbReference>
<comment type="caution">
    <text evidence="7">The sequence shown here is derived from an EMBL/GenBank/DDBJ whole genome shotgun (WGS) entry which is preliminary data.</text>
</comment>
<keyword evidence="8" id="KW-1185">Reference proteome</keyword>
<feature type="domain" description="SAM-dependent MTase TRM10-type" evidence="6">
    <location>
        <begin position="166"/>
        <end position="356"/>
    </location>
</feature>
<evidence type="ECO:0000256" key="5">
    <source>
        <dbReference type="ARBA" id="ARBA00048434"/>
    </source>
</evidence>
<dbReference type="GO" id="GO:0005634">
    <property type="term" value="C:nucleus"/>
    <property type="evidence" value="ECO:0007669"/>
    <property type="project" value="TreeGrafter"/>
</dbReference>
<evidence type="ECO:0000256" key="3">
    <source>
        <dbReference type="ARBA" id="ARBA00022679"/>
    </source>
</evidence>
<name>A0A267G706_9PLAT</name>
<dbReference type="PROSITE" id="PS51675">
    <property type="entry name" value="SAM_MT_TRM10"/>
    <property type="match status" value="1"/>
</dbReference>
<dbReference type="EC" id="2.1.1.221" evidence="1"/>
<accession>A0A267G706</accession>
<gene>
    <name evidence="7" type="ORF">BOX15_Mlig016274g9</name>
</gene>
<protein>
    <recommendedName>
        <fullName evidence="1">tRNA (guanine(9)-N(1))-methyltransferase</fullName>
        <ecNumber evidence="1">2.1.1.221</ecNumber>
    </recommendedName>
</protein>
<dbReference type="InterPro" id="IPR007356">
    <property type="entry name" value="tRNA_m1G_MeTrfase_euk"/>
</dbReference>
<dbReference type="STRING" id="282301.A0A267G706"/>
<evidence type="ECO:0000313" key="7">
    <source>
        <dbReference type="EMBL" id="PAA81197.1"/>
    </source>
</evidence>
<dbReference type="GO" id="GO:0008168">
    <property type="term" value="F:methyltransferase activity"/>
    <property type="evidence" value="ECO:0007669"/>
    <property type="project" value="UniProtKB-KW"/>
</dbReference>
<organism evidence="7 8">
    <name type="scientific">Macrostomum lignano</name>
    <dbReference type="NCBI Taxonomy" id="282301"/>
    <lineage>
        <taxon>Eukaryota</taxon>
        <taxon>Metazoa</taxon>
        <taxon>Spiralia</taxon>
        <taxon>Lophotrochozoa</taxon>
        <taxon>Platyhelminthes</taxon>
        <taxon>Rhabditophora</taxon>
        <taxon>Macrostomorpha</taxon>
        <taxon>Macrostomida</taxon>
        <taxon>Macrostomidae</taxon>
        <taxon>Macrostomum</taxon>
    </lineage>
</organism>
<comment type="catalytic activity">
    <reaction evidence="5">
        <text>guanosine(9) in tRNA + S-adenosyl-L-methionine = N(1)-methylguanosine(9) in tRNA + S-adenosyl-L-homocysteine + H(+)</text>
        <dbReference type="Rhea" id="RHEA:43156"/>
        <dbReference type="Rhea" id="RHEA-COMP:10367"/>
        <dbReference type="Rhea" id="RHEA-COMP:10368"/>
        <dbReference type="ChEBI" id="CHEBI:15378"/>
        <dbReference type="ChEBI" id="CHEBI:57856"/>
        <dbReference type="ChEBI" id="CHEBI:59789"/>
        <dbReference type="ChEBI" id="CHEBI:73542"/>
        <dbReference type="ChEBI" id="CHEBI:74269"/>
        <dbReference type="EC" id="2.1.1.221"/>
    </reaction>
</comment>
<keyword evidence="4" id="KW-0949">S-adenosyl-L-methionine</keyword>
<evidence type="ECO:0000256" key="1">
    <source>
        <dbReference type="ARBA" id="ARBA00012797"/>
    </source>
</evidence>
<keyword evidence="3" id="KW-0808">Transferase</keyword>
<feature type="non-terminal residue" evidence="7">
    <location>
        <position position="1"/>
    </location>
</feature>
<dbReference type="PANTHER" id="PTHR13563:SF13">
    <property type="entry name" value="TRNA METHYLTRANSFERASE 10 HOMOLOG A"/>
    <property type="match status" value="1"/>
</dbReference>
<dbReference type="AlphaFoldDB" id="A0A267G706"/>
<dbReference type="EMBL" id="NIVC01000544">
    <property type="protein sequence ID" value="PAA81197.1"/>
    <property type="molecule type" value="Genomic_DNA"/>
</dbReference>
<sequence length="356" mass="41414">PFVDNDMLQAFRRALLCASNCFGGHINKRWYPRRGTWVLNPPQPYQLQMDFSTPLAIPNFDDGYRAVQNLFDNLTDLQKSRLDCLRVQLELLKPYASESFCLPDCDKILDKQWLELLACKNSRSLDRQLFKIYRLQIVHSKDPLANVETEHGAVPLWCVRDCSAFYNYRLQSELQFCDRLIIDLAFDSIMSPKSLASFVHEFRHAIRFNRESRQPFRLHLCGPRLAGSAQSKSLFRMLFPGGFKSREDWEKGMLAVINEQSLYDMSDGCFSTLLTNIDDVVYIVPGSRNRLNAYDPQKTYVLPGYAYRLTEMQSAAVQRAKSLGLKCYSLPWNVDPRLFKFMQAMLAFKNRRFFVE</sequence>
<keyword evidence="2" id="KW-0489">Methyltransferase</keyword>
<dbReference type="OrthoDB" id="9976048at2759"/>
<evidence type="ECO:0000313" key="8">
    <source>
        <dbReference type="Proteomes" id="UP000215902"/>
    </source>
</evidence>
<dbReference type="InterPro" id="IPR038459">
    <property type="entry name" value="MT_TRM10-typ_sf"/>
</dbReference>
<evidence type="ECO:0000259" key="6">
    <source>
        <dbReference type="PROSITE" id="PS51675"/>
    </source>
</evidence>
<dbReference type="Gene3D" id="3.40.1280.30">
    <property type="match status" value="1"/>
</dbReference>
<evidence type="ECO:0000256" key="2">
    <source>
        <dbReference type="ARBA" id="ARBA00022603"/>
    </source>
</evidence>
<reference evidence="7 8" key="1">
    <citation type="submission" date="2017-06" db="EMBL/GenBank/DDBJ databases">
        <title>A platform for efficient transgenesis in Macrostomum lignano, a flatworm model organism for stem cell research.</title>
        <authorList>
            <person name="Berezikov E."/>
        </authorList>
    </citation>
    <scope>NUCLEOTIDE SEQUENCE [LARGE SCALE GENOMIC DNA]</scope>
    <source>
        <strain evidence="7">DV1</strain>
        <tissue evidence="7">Whole organism</tissue>
    </source>
</reference>
<proteinExistence type="predicted"/>
<evidence type="ECO:0000256" key="4">
    <source>
        <dbReference type="ARBA" id="ARBA00022691"/>
    </source>
</evidence>
<dbReference type="Proteomes" id="UP000215902">
    <property type="component" value="Unassembled WGS sequence"/>
</dbReference>
<dbReference type="InterPro" id="IPR028564">
    <property type="entry name" value="MT_TRM10-typ"/>
</dbReference>
<dbReference type="GO" id="GO:0000049">
    <property type="term" value="F:tRNA binding"/>
    <property type="evidence" value="ECO:0007669"/>
    <property type="project" value="TreeGrafter"/>
</dbReference>